<protein>
    <recommendedName>
        <fullName evidence="3">Integrase SAM-like N-terminal domain-containing protein</fullName>
    </recommendedName>
</protein>
<gene>
    <name evidence="1" type="ORF">EZS28_042183</name>
</gene>
<accession>A0A5J4TW51</accession>
<name>A0A5J4TW51_9EUKA</name>
<proteinExistence type="predicted"/>
<comment type="caution">
    <text evidence="1">The sequence shown here is derived from an EMBL/GenBank/DDBJ whole genome shotgun (WGS) entry which is preliminary data.</text>
</comment>
<evidence type="ECO:0000313" key="1">
    <source>
        <dbReference type="EMBL" id="KAA6362290.1"/>
    </source>
</evidence>
<sequence>MARETQKMIMEGQKFNTQKKYMQTMGVFDDWMKEKNCSIEDITNKKMPFTRTEFMTWLARTKKTKQSSSKYYAINSQYNDFSHIWDNMGVPGTLINCLSIGERDQKVISSRMKSYKQNQLHFQCRYAL</sequence>
<dbReference type="Proteomes" id="UP000324800">
    <property type="component" value="Unassembled WGS sequence"/>
</dbReference>
<organism evidence="1 2">
    <name type="scientific">Streblomastix strix</name>
    <dbReference type="NCBI Taxonomy" id="222440"/>
    <lineage>
        <taxon>Eukaryota</taxon>
        <taxon>Metamonada</taxon>
        <taxon>Preaxostyla</taxon>
        <taxon>Oxymonadida</taxon>
        <taxon>Streblomastigidae</taxon>
        <taxon>Streblomastix</taxon>
    </lineage>
</organism>
<dbReference type="AlphaFoldDB" id="A0A5J4TW51"/>
<reference evidence="1 2" key="1">
    <citation type="submission" date="2019-03" db="EMBL/GenBank/DDBJ databases">
        <title>Single cell metagenomics reveals metabolic interactions within the superorganism composed of flagellate Streblomastix strix and complex community of Bacteroidetes bacteria on its surface.</title>
        <authorList>
            <person name="Treitli S.C."/>
            <person name="Kolisko M."/>
            <person name="Husnik F."/>
            <person name="Keeling P."/>
            <person name="Hampl V."/>
        </authorList>
    </citation>
    <scope>NUCLEOTIDE SEQUENCE [LARGE SCALE GENOMIC DNA]</scope>
    <source>
        <strain evidence="1">ST1C</strain>
    </source>
</reference>
<evidence type="ECO:0000313" key="2">
    <source>
        <dbReference type="Proteomes" id="UP000324800"/>
    </source>
</evidence>
<evidence type="ECO:0008006" key="3">
    <source>
        <dbReference type="Google" id="ProtNLM"/>
    </source>
</evidence>
<dbReference type="EMBL" id="SNRW01024409">
    <property type="protein sequence ID" value="KAA6362290.1"/>
    <property type="molecule type" value="Genomic_DNA"/>
</dbReference>